<name>A0A3G5AJ42_9VIRU</name>
<evidence type="ECO:0000313" key="1">
    <source>
        <dbReference type="EMBL" id="AYV87200.1"/>
    </source>
</evidence>
<reference evidence="1" key="1">
    <citation type="submission" date="2018-10" db="EMBL/GenBank/DDBJ databases">
        <title>Hidden diversity of soil giant viruses.</title>
        <authorList>
            <person name="Schulz F."/>
            <person name="Alteio L."/>
            <person name="Goudeau D."/>
            <person name="Ryan E.M."/>
            <person name="Malmstrom R.R."/>
            <person name="Blanchard J."/>
            <person name="Woyke T."/>
        </authorList>
    </citation>
    <scope>NUCLEOTIDE SEQUENCE</scope>
    <source>
        <strain evidence="1">SYV1</strain>
    </source>
</reference>
<organism evidence="1">
    <name type="scientific">Sylvanvirus sp</name>
    <dbReference type="NCBI Taxonomy" id="2487774"/>
    <lineage>
        <taxon>Viruses</taxon>
    </lineage>
</organism>
<protein>
    <submittedName>
        <fullName evidence="1">Uncharacterized protein</fullName>
    </submittedName>
</protein>
<gene>
    <name evidence="1" type="ORF">Sylvanvirus34_9</name>
</gene>
<accession>A0A3G5AJ42</accession>
<proteinExistence type="predicted"/>
<dbReference type="EMBL" id="MK072540">
    <property type="protein sequence ID" value="AYV87200.1"/>
    <property type="molecule type" value="Genomic_DNA"/>
</dbReference>
<sequence length="175" mass="20152">MKDLRCLRYVSRYKIHASVDTADGEDNTILFYHLGGFINKRNRTKHNKQNKTMNVRSSTVPAPLFLKWMLQSRHICTPSSKVICCCWKALRIALESFMPLVLLTYIESFVDVSMDFLVPPPILLTSPLHLSQEVLSCEIHLCATNEYYFRVLFPKKKPVGRDESSLDKTCIVDIP</sequence>